<sequence>MGLGGNSVQKPRHSRHRSDERVSMSGKPAGAKSEHDRREWTDRVEAPTLNDEYSVFAVKFEEMDNWRAFDGNYMRKVYVEIEIETEGRVRAILLHGRLPVNFESALRASEPVQILDTEGRETTILLYRGMRWVDVERFKDMPAGDNTVNGKTSEKGELLSRHRFQERTRSVVEGCFREARCLLRAQITLLGAGIATKKRDGAVVTL</sequence>
<keyword evidence="3" id="KW-1185">Reference proteome</keyword>
<accession>A0A9W8UMA1</accession>
<name>A0A9W8UMA1_AKAMU</name>
<dbReference type="EMBL" id="JAJHUN010000008">
    <property type="protein sequence ID" value="KAJ4153042.1"/>
    <property type="molecule type" value="Genomic_DNA"/>
</dbReference>
<feature type="region of interest" description="Disordered" evidence="1">
    <location>
        <begin position="1"/>
        <end position="43"/>
    </location>
</feature>
<evidence type="ECO:0000313" key="3">
    <source>
        <dbReference type="Proteomes" id="UP001144673"/>
    </source>
</evidence>
<dbReference type="AlphaFoldDB" id="A0A9W8UMA1"/>
<gene>
    <name evidence="2" type="ORF">LMH87_009550</name>
</gene>
<dbReference type="Proteomes" id="UP001144673">
    <property type="component" value="Chromosome 5"/>
</dbReference>
<evidence type="ECO:0000313" key="2">
    <source>
        <dbReference type="EMBL" id="KAJ4153042.1"/>
    </source>
</evidence>
<evidence type="ECO:0000256" key="1">
    <source>
        <dbReference type="SAM" id="MobiDB-lite"/>
    </source>
</evidence>
<dbReference type="RefSeq" id="XP_056053700.1">
    <property type="nucleotide sequence ID" value="XM_056196565.1"/>
</dbReference>
<dbReference type="KEGG" id="amus:LMH87_009550"/>
<protein>
    <submittedName>
        <fullName evidence="2">Uncharacterized protein</fullName>
    </submittedName>
</protein>
<organism evidence="2 3">
    <name type="scientific">Akanthomyces muscarius</name>
    <name type="common">Entomopathogenic fungus</name>
    <name type="synonym">Lecanicillium muscarium</name>
    <dbReference type="NCBI Taxonomy" id="2231603"/>
    <lineage>
        <taxon>Eukaryota</taxon>
        <taxon>Fungi</taxon>
        <taxon>Dikarya</taxon>
        <taxon>Ascomycota</taxon>
        <taxon>Pezizomycotina</taxon>
        <taxon>Sordariomycetes</taxon>
        <taxon>Hypocreomycetidae</taxon>
        <taxon>Hypocreales</taxon>
        <taxon>Cordycipitaceae</taxon>
        <taxon>Akanthomyces</taxon>
    </lineage>
</organism>
<dbReference type="GeneID" id="80896709"/>
<comment type="caution">
    <text evidence="2">The sequence shown here is derived from an EMBL/GenBank/DDBJ whole genome shotgun (WGS) entry which is preliminary data.</text>
</comment>
<reference evidence="2" key="1">
    <citation type="journal article" date="2023" name="Access Microbiol">
        <title>De-novo genome assembly for Akanthomyces muscarius, a biocontrol agent of insect agricultural pests.</title>
        <authorList>
            <person name="Erdos Z."/>
            <person name="Studholme D.J."/>
            <person name="Raymond B."/>
            <person name="Sharma M."/>
        </authorList>
    </citation>
    <scope>NUCLEOTIDE SEQUENCE</scope>
    <source>
        <strain evidence="2">Ve6</strain>
    </source>
</reference>
<feature type="compositionally biased region" description="Basic and acidic residues" evidence="1">
    <location>
        <begin position="32"/>
        <end position="43"/>
    </location>
</feature>
<proteinExistence type="predicted"/>